<dbReference type="Pfam" id="PF12710">
    <property type="entry name" value="HAD"/>
    <property type="match status" value="1"/>
</dbReference>
<evidence type="ECO:0000313" key="16">
    <source>
        <dbReference type="Proteomes" id="UP000183104"/>
    </source>
</evidence>
<evidence type="ECO:0000256" key="6">
    <source>
        <dbReference type="ARBA" id="ARBA00022605"/>
    </source>
</evidence>
<dbReference type="SUPFAM" id="SSF56784">
    <property type="entry name" value="HAD-like"/>
    <property type="match status" value="1"/>
</dbReference>
<dbReference type="SFLD" id="SFLDG01137">
    <property type="entry name" value="C1.6.1:_Phosphoserine_Phosphat"/>
    <property type="match status" value="1"/>
</dbReference>
<sequence>MAQHAYRINAFSAAPGSDPGAALQGLDRLADPVDTLRFGDFHLAVATVEGLPDPTGEALDRTLGEAVADSGTAYGWRAALEGDRSYRAVALGRDLDGARLGEVAEALNGQGLVITGLRTLSESFAAVELTVAGPAAEPHQLTRALRPAAEEAGVDLAVLPPRKEEAVPGLLMMDMDSTLLAVECIDEIAEHAGVKEQVAAITERAMNGELDFKGSLVERVKMLEGLPEDVLESVYRERIVANPGARRLVEAARGMGVRVAVVSGGFTFFTDRLKDELQLDFTDANVLEVSEGQLTGRVLGDIVDGERKAANLRALRDRLGLARDQLIVMGDGANDLPMIAEAGLGLAFHAKPKVRERAPYNLIHSSLDGALYLLGLTDAQIDGLLQPAET</sequence>
<evidence type="ECO:0000313" key="15">
    <source>
        <dbReference type="EMBL" id="SCY13820.1"/>
    </source>
</evidence>
<dbReference type="NCBIfam" id="TIGR00338">
    <property type="entry name" value="serB"/>
    <property type="match status" value="1"/>
</dbReference>
<comment type="catalytic activity">
    <reaction evidence="12">
        <text>O-phospho-L-serine + H2O = L-serine + phosphate</text>
        <dbReference type="Rhea" id="RHEA:21208"/>
        <dbReference type="ChEBI" id="CHEBI:15377"/>
        <dbReference type="ChEBI" id="CHEBI:33384"/>
        <dbReference type="ChEBI" id="CHEBI:43474"/>
        <dbReference type="ChEBI" id="CHEBI:57524"/>
        <dbReference type="EC" id="3.1.3.3"/>
    </reaction>
</comment>
<dbReference type="EMBL" id="FMUN01000003">
    <property type="protein sequence ID" value="SCY13820.1"/>
    <property type="molecule type" value="Genomic_DNA"/>
</dbReference>
<reference evidence="16" key="1">
    <citation type="submission" date="2016-10" db="EMBL/GenBank/DDBJ databases">
        <authorList>
            <person name="Varghese N."/>
        </authorList>
    </citation>
    <scope>NUCLEOTIDE SEQUENCE [LARGE SCALE GENOMIC DNA]</scope>
    <source>
        <strain evidence="16">HL 19</strain>
    </source>
</reference>
<evidence type="ECO:0000256" key="9">
    <source>
        <dbReference type="ARBA" id="ARBA00022842"/>
    </source>
</evidence>
<dbReference type="SFLD" id="SFLDF00029">
    <property type="entry name" value="phosphoserine_phosphatase"/>
    <property type="match status" value="1"/>
</dbReference>
<name>A0A1G5DHH1_9GAMM</name>
<dbReference type="InterPro" id="IPR050582">
    <property type="entry name" value="HAD-like_SerB"/>
</dbReference>
<comment type="pathway">
    <text evidence="2">Amino-acid biosynthesis; L-serine biosynthesis; L-serine from 3-phospho-D-glycerate: step 3/3.</text>
</comment>
<dbReference type="RefSeq" id="WP_054966043.1">
    <property type="nucleotide sequence ID" value="NZ_FMUN01000003.1"/>
</dbReference>
<dbReference type="SFLD" id="SFLDG01136">
    <property type="entry name" value="C1.6:_Phosphoserine_Phosphatas"/>
    <property type="match status" value="1"/>
</dbReference>
<dbReference type="GO" id="GO:0000287">
    <property type="term" value="F:magnesium ion binding"/>
    <property type="evidence" value="ECO:0007669"/>
    <property type="project" value="TreeGrafter"/>
</dbReference>
<evidence type="ECO:0000256" key="10">
    <source>
        <dbReference type="ARBA" id="ARBA00023299"/>
    </source>
</evidence>
<evidence type="ECO:0000256" key="14">
    <source>
        <dbReference type="PIRSR" id="PIRSR604469-1"/>
    </source>
</evidence>
<dbReference type="GO" id="GO:0005737">
    <property type="term" value="C:cytoplasm"/>
    <property type="evidence" value="ECO:0007669"/>
    <property type="project" value="TreeGrafter"/>
</dbReference>
<organism evidence="15 16">
    <name type="scientific">Thiohalorhabdus denitrificans</name>
    <dbReference type="NCBI Taxonomy" id="381306"/>
    <lineage>
        <taxon>Bacteria</taxon>
        <taxon>Pseudomonadati</taxon>
        <taxon>Pseudomonadota</taxon>
        <taxon>Gammaproteobacteria</taxon>
        <taxon>Thiohalorhabdales</taxon>
        <taxon>Thiohalorhabdaceae</taxon>
        <taxon>Thiohalorhabdus</taxon>
    </lineage>
</organism>
<dbReference type="InterPro" id="IPR023214">
    <property type="entry name" value="HAD_sf"/>
</dbReference>
<keyword evidence="9" id="KW-0460">Magnesium</keyword>
<comment type="cofactor">
    <cofactor evidence="1">
        <name>Mg(2+)</name>
        <dbReference type="ChEBI" id="CHEBI:18420"/>
    </cofactor>
</comment>
<comment type="catalytic activity">
    <reaction evidence="13">
        <text>O-phospho-D-serine + H2O = D-serine + phosphate</text>
        <dbReference type="Rhea" id="RHEA:24873"/>
        <dbReference type="ChEBI" id="CHEBI:15377"/>
        <dbReference type="ChEBI" id="CHEBI:35247"/>
        <dbReference type="ChEBI" id="CHEBI:43474"/>
        <dbReference type="ChEBI" id="CHEBI:58680"/>
        <dbReference type="EC" id="3.1.3.3"/>
    </reaction>
</comment>
<dbReference type="UniPathway" id="UPA00135">
    <property type="reaction ID" value="UER00198"/>
</dbReference>
<proteinExistence type="inferred from homology"/>
<dbReference type="PANTHER" id="PTHR43344">
    <property type="entry name" value="PHOSPHOSERINE PHOSPHATASE"/>
    <property type="match status" value="1"/>
</dbReference>
<dbReference type="OrthoDB" id="9792539at2"/>
<dbReference type="Gene3D" id="3.30.70.2020">
    <property type="match status" value="1"/>
</dbReference>
<dbReference type="Gene3D" id="3.40.50.1000">
    <property type="entry name" value="HAD superfamily/HAD-like"/>
    <property type="match status" value="1"/>
</dbReference>
<keyword evidence="16" id="KW-1185">Reference proteome</keyword>
<evidence type="ECO:0000256" key="7">
    <source>
        <dbReference type="ARBA" id="ARBA00022723"/>
    </source>
</evidence>
<evidence type="ECO:0000256" key="13">
    <source>
        <dbReference type="ARBA" id="ARBA00048523"/>
    </source>
</evidence>
<keyword evidence="7" id="KW-0479">Metal-binding</keyword>
<dbReference type="EC" id="3.1.3.3" evidence="4"/>
<dbReference type="Gene3D" id="1.10.150.210">
    <property type="entry name" value="Phosphoserine phosphatase, domain 2"/>
    <property type="match status" value="1"/>
</dbReference>
<keyword evidence="6" id="KW-0028">Amino-acid biosynthesis</keyword>
<keyword evidence="10" id="KW-0718">Serine biosynthesis</keyword>
<dbReference type="SFLD" id="SFLDS00003">
    <property type="entry name" value="Haloacid_Dehalogenase"/>
    <property type="match status" value="1"/>
</dbReference>
<evidence type="ECO:0000256" key="5">
    <source>
        <dbReference type="ARBA" id="ARBA00015196"/>
    </source>
</evidence>
<feature type="active site" description="Nucleophile" evidence="14">
    <location>
        <position position="174"/>
    </location>
</feature>
<evidence type="ECO:0000256" key="4">
    <source>
        <dbReference type="ARBA" id="ARBA00012640"/>
    </source>
</evidence>
<dbReference type="CDD" id="cd07500">
    <property type="entry name" value="HAD_PSP"/>
    <property type="match status" value="1"/>
</dbReference>
<dbReference type="PANTHER" id="PTHR43344:SF2">
    <property type="entry name" value="PHOSPHOSERINE PHOSPHATASE"/>
    <property type="match status" value="1"/>
</dbReference>
<dbReference type="AlphaFoldDB" id="A0A1G5DHH1"/>
<evidence type="ECO:0000256" key="1">
    <source>
        <dbReference type="ARBA" id="ARBA00001946"/>
    </source>
</evidence>
<dbReference type="NCBIfam" id="TIGR01488">
    <property type="entry name" value="HAD-SF-IB"/>
    <property type="match status" value="1"/>
</dbReference>
<evidence type="ECO:0000256" key="12">
    <source>
        <dbReference type="ARBA" id="ARBA00048138"/>
    </source>
</evidence>
<gene>
    <name evidence="15" type="ORF">SAMN05661077_1319</name>
</gene>
<evidence type="ECO:0000256" key="3">
    <source>
        <dbReference type="ARBA" id="ARBA00009184"/>
    </source>
</evidence>
<protein>
    <recommendedName>
        <fullName evidence="5">Phosphoserine phosphatase</fullName>
        <ecNumber evidence="4">3.1.3.3</ecNumber>
    </recommendedName>
    <alternativeName>
        <fullName evidence="11">O-phosphoserine phosphohydrolase</fullName>
    </alternativeName>
</protein>
<evidence type="ECO:0000256" key="2">
    <source>
        <dbReference type="ARBA" id="ARBA00005135"/>
    </source>
</evidence>
<comment type="similarity">
    <text evidence="3">Belongs to the HAD-like hydrolase superfamily. SerB family.</text>
</comment>
<feature type="active site" description="Proton donor" evidence="14">
    <location>
        <position position="176"/>
    </location>
</feature>
<dbReference type="InterPro" id="IPR004469">
    <property type="entry name" value="PSP"/>
</dbReference>
<evidence type="ECO:0000256" key="8">
    <source>
        <dbReference type="ARBA" id="ARBA00022801"/>
    </source>
</evidence>
<dbReference type="Proteomes" id="UP000183104">
    <property type="component" value="Unassembled WGS sequence"/>
</dbReference>
<dbReference type="InterPro" id="IPR036412">
    <property type="entry name" value="HAD-like_sf"/>
</dbReference>
<evidence type="ECO:0000256" key="11">
    <source>
        <dbReference type="ARBA" id="ARBA00031693"/>
    </source>
</evidence>
<dbReference type="GO" id="GO:0006564">
    <property type="term" value="P:L-serine biosynthetic process"/>
    <property type="evidence" value="ECO:0007669"/>
    <property type="project" value="UniProtKB-KW"/>
</dbReference>
<dbReference type="GO" id="GO:0036424">
    <property type="term" value="F:L-phosphoserine phosphatase activity"/>
    <property type="evidence" value="ECO:0007669"/>
    <property type="project" value="InterPro"/>
</dbReference>
<keyword evidence="8" id="KW-0378">Hydrolase</keyword>
<accession>A0A1G5DHH1</accession>